<reference evidence="2" key="1">
    <citation type="submission" date="2018-05" db="EMBL/GenBank/DDBJ databases">
        <title>Draft genome of Mucuna pruriens seed.</title>
        <authorList>
            <person name="Nnadi N.E."/>
            <person name="Vos R."/>
            <person name="Hasami M.H."/>
            <person name="Devisetty U.K."/>
            <person name="Aguiy J.C."/>
        </authorList>
    </citation>
    <scope>NUCLEOTIDE SEQUENCE [LARGE SCALE GENOMIC DNA]</scope>
    <source>
        <strain evidence="2">JCA_2017</strain>
    </source>
</reference>
<dbReference type="STRING" id="157652.A0A371FAH0"/>
<dbReference type="AlphaFoldDB" id="A0A371FAH0"/>
<dbReference type="InterPro" id="IPR012337">
    <property type="entry name" value="RNaseH-like_sf"/>
</dbReference>
<dbReference type="SUPFAM" id="SSF53098">
    <property type="entry name" value="Ribonuclease H-like"/>
    <property type="match status" value="1"/>
</dbReference>
<dbReference type="InterPro" id="IPR052160">
    <property type="entry name" value="Gypsy_RT_Integrase-like"/>
</dbReference>
<dbReference type="OrthoDB" id="1723222at2759"/>
<dbReference type="Gene3D" id="3.30.420.10">
    <property type="entry name" value="Ribonuclease H-like superfamily/Ribonuclease H"/>
    <property type="match status" value="1"/>
</dbReference>
<dbReference type="PANTHER" id="PTHR47266">
    <property type="entry name" value="ENDONUCLEASE-RELATED"/>
    <property type="match status" value="1"/>
</dbReference>
<dbReference type="GO" id="GO:0015074">
    <property type="term" value="P:DNA integration"/>
    <property type="evidence" value="ECO:0007669"/>
    <property type="project" value="InterPro"/>
</dbReference>
<dbReference type="GO" id="GO:0003676">
    <property type="term" value="F:nucleic acid binding"/>
    <property type="evidence" value="ECO:0007669"/>
    <property type="project" value="InterPro"/>
</dbReference>
<dbReference type="EMBL" id="QJKJ01009878">
    <property type="protein sequence ID" value="RDX75297.1"/>
    <property type="molecule type" value="Genomic_DNA"/>
</dbReference>
<feature type="domain" description="Integrase catalytic" evidence="1">
    <location>
        <begin position="1"/>
        <end position="104"/>
    </location>
</feature>
<evidence type="ECO:0000313" key="3">
    <source>
        <dbReference type="Proteomes" id="UP000257109"/>
    </source>
</evidence>
<feature type="non-terminal residue" evidence="2">
    <location>
        <position position="1"/>
    </location>
</feature>
<dbReference type="Proteomes" id="UP000257109">
    <property type="component" value="Unassembled WGS sequence"/>
</dbReference>
<comment type="caution">
    <text evidence="2">The sequence shown here is derived from an EMBL/GenBank/DDBJ whole genome shotgun (WGS) entry which is preliminary data.</text>
</comment>
<protein>
    <submittedName>
        <fullName evidence="2">Pol</fullName>
    </submittedName>
</protein>
<dbReference type="Pfam" id="PF00665">
    <property type="entry name" value="rve"/>
    <property type="match status" value="1"/>
</dbReference>
<evidence type="ECO:0000313" key="2">
    <source>
        <dbReference type="EMBL" id="RDX75297.1"/>
    </source>
</evidence>
<evidence type="ECO:0000259" key="1">
    <source>
        <dbReference type="PROSITE" id="PS50994"/>
    </source>
</evidence>
<proteinExistence type="predicted"/>
<dbReference type="InterPro" id="IPR001584">
    <property type="entry name" value="Integrase_cat-core"/>
</dbReference>
<accession>A0A371FAH0</accession>
<dbReference type="PROSITE" id="PS50994">
    <property type="entry name" value="INTEGRASE"/>
    <property type="match status" value="1"/>
</dbReference>
<keyword evidence="3" id="KW-1185">Reference proteome</keyword>
<gene>
    <name evidence="2" type="primary">pol</name>
    <name evidence="2" type="ORF">CR513_44830</name>
</gene>
<sequence length="185" mass="20837">MGIDFMGPFLISNGYSYILLVVEYVLRWVEATTNKTNDAKLVVDLLKSNIFCRFGVPKALIIDQGSHFYSRAMSSSLEKYGVAIKQCNLAYDQADKERKLQLLELEEIRSEHMRTLGSTRKRLDGPFVITNVFPYGVVELKDEATNNTFQVNGHQLKIFHEGLTQTVGEVESISLMEPAIADDAP</sequence>
<name>A0A371FAH0_MUCPR</name>
<dbReference type="InterPro" id="IPR036397">
    <property type="entry name" value="RNaseH_sf"/>
</dbReference>
<organism evidence="2 3">
    <name type="scientific">Mucuna pruriens</name>
    <name type="common">Velvet bean</name>
    <name type="synonym">Dolichos pruriens</name>
    <dbReference type="NCBI Taxonomy" id="157652"/>
    <lineage>
        <taxon>Eukaryota</taxon>
        <taxon>Viridiplantae</taxon>
        <taxon>Streptophyta</taxon>
        <taxon>Embryophyta</taxon>
        <taxon>Tracheophyta</taxon>
        <taxon>Spermatophyta</taxon>
        <taxon>Magnoliopsida</taxon>
        <taxon>eudicotyledons</taxon>
        <taxon>Gunneridae</taxon>
        <taxon>Pentapetalae</taxon>
        <taxon>rosids</taxon>
        <taxon>fabids</taxon>
        <taxon>Fabales</taxon>
        <taxon>Fabaceae</taxon>
        <taxon>Papilionoideae</taxon>
        <taxon>50 kb inversion clade</taxon>
        <taxon>NPAAA clade</taxon>
        <taxon>indigoferoid/millettioid clade</taxon>
        <taxon>Phaseoleae</taxon>
        <taxon>Mucuna</taxon>
    </lineage>
</organism>